<dbReference type="RefSeq" id="WP_093374242.1">
    <property type="nucleotide sequence ID" value="NZ_BNAN01000001.1"/>
</dbReference>
<dbReference type="OrthoDB" id="286404at2"/>
<keyword evidence="2" id="KW-0560">Oxidoreductase</keyword>
<dbReference type="Gene3D" id="3.40.50.720">
    <property type="entry name" value="NAD(P)-binding Rossmann-like Domain"/>
    <property type="match status" value="1"/>
</dbReference>
<keyword evidence="5" id="KW-1185">Reference proteome</keyword>
<dbReference type="InterPro" id="IPR036291">
    <property type="entry name" value="NAD(P)-bd_dom_sf"/>
</dbReference>
<accession>A0A1I2CPG0</accession>
<dbReference type="GO" id="GO:0016616">
    <property type="term" value="F:oxidoreductase activity, acting on the CH-OH group of donors, NAD or NADP as acceptor"/>
    <property type="evidence" value="ECO:0007669"/>
    <property type="project" value="TreeGrafter"/>
</dbReference>
<dbReference type="EMBL" id="FONZ01000001">
    <property type="protein sequence ID" value="SFE69640.1"/>
    <property type="molecule type" value="Genomic_DNA"/>
</dbReference>
<dbReference type="CDD" id="cd05233">
    <property type="entry name" value="SDR_c"/>
    <property type="match status" value="1"/>
</dbReference>
<name>A0A1I2CPG0_9MICO</name>
<dbReference type="SUPFAM" id="SSF51735">
    <property type="entry name" value="NAD(P)-binding Rossmann-fold domains"/>
    <property type="match status" value="1"/>
</dbReference>
<dbReference type="Pfam" id="PF13561">
    <property type="entry name" value="adh_short_C2"/>
    <property type="match status" value="1"/>
</dbReference>
<evidence type="ECO:0000256" key="2">
    <source>
        <dbReference type="ARBA" id="ARBA00023002"/>
    </source>
</evidence>
<dbReference type="InterPro" id="IPR002347">
    <property type="entry name" value="SDR_fam"/>
</dbReference>
<evidence type="ECO:0000259" key="3">
    <source>
        <dbReference type="SMART" id="SM00822"/>
    </source>
</evidence>
<gene>
    <name evidence="4" type="ORF">SAMN04488035_0193</name>
</gene>
<organism evidence="4 5">
    <name type="scientific">Flavimobilis marinus</name>
    <dbReference type="NCBI Taxonomy" id="285351"/>
    <lineage>
        <taxon>Bacteria</taxon>
        <taxon>Bacillati</taxon>
        <taxon>Actinomycetota</taxon>
        <taxon>Actinomycetes</taxon>
        <taxon>Micrococcales</taxon>
        <taxon>Jonesiaceae</taxon>
        <taxon>Flavimobilis</taxon>
    </lineage>
</organism>
<dbReference type="Proteomes" id="UP000198520">
    <property type="component" value="Unassembled WGS sequence"/>
</dbReference>
<dbReference type="PANTHER" id="PTHR42760:SF40">
    <property type="entry name" value="3-OXOACYL-[ACYL-CARRIER-PROTEIN] REDUCTASE, CHLOROPLASTIC"/>
    <property type="match status" value="1"/>
</dbReference>
<dbReference type="PANTHER" id="PTHR42760">
    <property type="entry name" value="SHORT-CHAIN DEHYDROGENASES/REDUCTASES FAMILY MEMBER"/>
    <property type="match status" value="1"/>
</dbReference>
<dbReference type="GO" id="GO:0030497">
    <property type="term" value="P:fatty acid elongation"/>
    <property type="evidence" value="ECO:0007669"/>
    <property type="project" value="TreeGrafter"/>
</dbReference>
<dbReference type="InterPro" id="IPR020904">
    <property type="entry name" value="Sc_DH/Rdtase_CS"/>
</dbReference>
<dbReference type="AlphaFoldDB" id="A0A1I2CPG0"/>
<comment type="similarity">
    <text evidence="1">Belongs to the short-chain dehydrogenases/reductases (SDR) family.</text>
</comment>
<dbReference type="FunFam" id="3.40.50.720:FF:000084">
    <property type="entry name" value="Short-chain dehydrogenase reductase"/>
    <property type="match status" value="1"/>
</dbReference>
<dbReference type="SMART" id="SM00822">
    <property type="entry name" value="PKS_KR"/>
    <property type="match status" value="1"/>
</dbReference>
<dbReference type="InterPro" id="IPR057326">
    <property type="entry name" value="KR_dom"/>
</dbReference>
<dbReference type="STRING" id="285351.SAMN04488035_0193"/>
<dbReference type="PROSITE" id="PS00061">
    <property type="entry name" value="ADH_SHORT"/>
    <property type="match status" value="1"/>
</dbReference>
<evidence type="ECO:0000256" key="1">
    <source>
        <dbReference type="ARBA" id="ARBA00006484"/>
    </source>
</evidence>
<feature type="domain" description="Ketoreductase" evidence="3">
    <location>
        <begin position="19"/>
        <end position="203"/>
    </location>
</feature>
<evidence type="ECO:0000313" key="5">
    <source>
        <dbReference type="Proteomes" id="UP000198520"/>
    </source>
</evidence>
<proteinExistence type="inferred from homology"/>
<protein>
    <submittedName>
        <fullName evidence="4">3-oxoacyl-[acyl-carrier protein] reductase</fullName>
    </submittedName>
</protein>
<reference evidence="5" key="1">
    <citation type="submission" date="2016-10" db="EMBL/GenBank/DDBJ databases">
        <authorList>
            <person name="Varghese N."/>
            <person name="Submissions S."/>
        </authorList>
    </citation>
    <scope>NUCLEOTIDE SEQUENCE [LARGE SCALE GENOMIC DNA]</scope>
    <source>
        <strain evidence="5">DSM 19083</strain>
    </source>
</reference>
<dbReference type="PRINTS" id="PR00081">
    <property type="entry name" value="GDHRDH"/>
</dbReference>
<evidence type="ECO:0000313" key="4">
    <source>
        <dbReference type="EMBL" id="SFE69640.1"/>
    </source>
</evidence>
<sequence>MSAPTLGSDGHVSFDLTGRRALVTGAGVGIGRTVALALARAGADVVVTYRSHDGDEVAAEIRTLGRRSAALALDATDEVQVRDVVGRAADALGGPVDILVNNAGGLVGRVAIADMDLDHWRAVMDVNVTSAFLVTREVLRSLPDGGRIVMVGSIAGETGGSAGSAAYAASKTALEGLVRGLAKEVAPRRATVNLVSPGYITDTPFHETFSTPEKRAATVRGIPLERAGYPDDVAAAVCFLASPAASFVTGTVTDVNGGAYFR</sequence>
<dbReference type="PRINTS" id="PR00080">
    <property type="entry name" value="SDRFAMILY"/>
</dbReference>